<dbReference type="InterPro" id="IPR022409">
    <property type="entry name" value="PKD/Chitinase_dom"/>
</dbReference>
<proteinExistence type="inferred from homology"/>
<gene>
    <name evidence="11" type="ORF">DLM46_08095</name>
</gene>
<comment type="similarity">
    <text evidence="2 9">Belongs to the peptidase S8 family.</text>
</comment>
<evidence type="ECO:0000256" key="3">
    <source>
        <dbReference type="ARBA" id="ARBA00022525"/>
    </source>
</evidence>
<dbReference type="InterPro" id="IPR050131">
    <property type="entry name" value="Peptidase_S8_subtilisin-like"/>
</dbReference>
<keyword evidence="8" id="KW-0865">Zymogen</keyword>
<dbReference type="PROSITE" id="PS51892">
    <property type="entry name" value="SUBTILASE"/>
    <property type="match status" value="1"/>
</dbReference>
<evidence type="ECO:0000256" key="1">
    <source>
        <dbReference type="ARBA" id="ARBA00004613"/>
    </source>
</evidence>
<evidence type="ECO:0000256" key="8">
    <source>
        <dbReference type="ARBA" id="ARBA00023145"/>
    </source>
</evidence>
<evidence type="ECO:0000256" key="9">
    <source>
        <dbReference type="PROSITE-ProRule" id="PRU01240"/>
    </source>
</evidence>
<dbReference type="InterPro" id="IPR000209">
    <property type="entry name" value="Peptidase_S8/S53_dom"/>
</dbReference>
<protein>
    <recommendedName>
        <fullName evidence="10">PKD domain-containing protein</fullName>
    </recommendedName>
</protein>
<evidence type="ECO:0000313" key="11">
    <source>
        <dbReference type="EMBL" id="RDK03471.1"/>
    </source>
</evidence>
<evidence type="ECO:0000256" key="4">
    <source>
        <dbReference type="ARBA" id="ARBA00022670"/>
    </source>
</evidence>
<dbReference type="FunFam" id="3.40.50.200:FF:000022">
    <property type="entry name" value="Extracellular protease"/>
    <property type="match status" value="1"/>
</dbReference>
<dbReference type="InterPro" id="IPR022398">
    <property type="entry name" value="Peptidase_S8_His-AS"/>
</dbReference>
<keyword evidence="12" id="KW-1185">Reference proteome</keyword>
<dbReference type="SUPFAM" id="SSF52743">
    <property type="entry name" value="Subtilisin-like"/>
    <property type="match status" value="1"/>
</dbReference>
<dbReference type="PANTHER" id="PTHR43806:SF11">
    <property type="entry name" value="CEREVISIN-RELATED"/>
    <property type="match status" value="1"/>
</dbReference>
<dbReference type="PROSITE" id="PS00138">
    <property type="entry name" value="SUBTILASE_SER"/>
    <property type="match status" value="1"/>
</dbReference>
<dbReference type="PROSITE" id="PS50093">
    <property type="entry name" value="PKD"/>
    <property type="match status" value="1"/>
</dbReference>
<dbReference type="PANTHER" id="PTHR43806">
    <property type="entry name" value="PEPTIDASE S8"/>
    <property type="match status" value="1"/>
</dbReference>
<dbReference type="InterPro" id="IPR015500">
    <property type="entry name" value="Peptidase_S8_subtilisin-rel"/>
</dbReference>
<comment type="subcellular location">
    <subcellularLocation>
        <location evidence="1">Secreted</location>
    </subcellularLocation>
</comment>
<feature type="active site" description="Charge relay system" evidence="9">
    <location>
        <position position="443"/>
    </location>
</feature>
<dbReference type="AlphaFoldDB" id="A0A370NCY0"/>
<accession>A0A370NCY0</accession>
<keyword evidence="7 9" id="KW-0720">Serine protease</keyword>
<dbReference type="InterPro" id="IPR035986">
    <property type="entry name" value="PKD_dom_sf"/>
</dbReference>
<evidence type="ECO:0000256" key="2">
    <source>
        <dbReference type="ARBA" id="ARBA00011073"/>
    </source>
</evidence>
<evidence type="ECO:0000256" key="7">
    <source>
        <dbReference type="ARBA" id="ARBA00022825"/>
    </source>
</evidence>
<dbReference type="PRINTS" id="PR00723">
    <property type="entry name" value="SUBTILISIN"/>
</dbReference>
<dbReference type="InterPro" id="IPR036852">
    <property type="entry name" value="Peptidase_S8/S53_dom_sf"/>
</dbReference>
<feature type="active site" description="Charge relay system" evidence="9">
    <location>
        <position position="270"/>
    </location>
</feature>
<dbReference type="EMBL" id="QHKS01000004">
    <property type="protein sequence ID" value="RDK03471.1"/>
    <property type="molecule type" value="Genomic_DNA"/>
</dbReference>
<dbReference type="Proteomes" id="UP000254875">
    <property type="component" value="Unassembled WGS sequence"/>
</dbReference>
<dbReference type="InterPro" id="IPR023828">
    <property type="entry name" value="Peptidase_S8_Ser-AS"/>
</dbReference>
<keyword evidence="5" id="KW-0732">Signal</keyword>
<dbReference type="SUPFAM" id="SSF49299">
    <property type="entry name" value="PKD domain"/>
    <property type="match status" value="1"/>
</dbReference>
<sequence>MQKERCRGTRDDACKAGTGISGLQPKVTARRVLAGAACLSLSLALAACGGDIGSDTAAGTTPTVEKMAALAAASSTVPLSMSLKMNTSGLSPDASVDRFIIKYRNGTSERGSTLSVQSRLDRLAGAFPAKARHVRRTGVGSDVVTTERKLNGKDARAFMRAIASDPNVEYVEPDTEMSVLMVPNDPEYGMQWGLTSNLKPGTTTAGIRAEGAWDNANGAGSVIAVVDNGVTSHSDLNANYLPGYDFTTNPRGGNGMNPGITTEKCSVLWHGTHVAGIAAAQTNNGVGIAGVAPAAKIVPVRVLNACGRGYTSDIADGIVWAAGGTVPGVPANSYPAKVINISLGGSGSCETTFRNAIDYAVRRGAVVTAAAGNDHASATNFSPANCPGVISVGATHRGGLRWVRSNFGPIVDVAAPGDSIWSTYNDGTAAPGTERYSYMSGTSMAAPMVSGVAALVQSVAPTPLTSAEMRTLLAQHVQPFPSGQPDRPIGPGILDANAAVAAARSGKIPAAADFKCSQSPNLMHISCTDLSSARGAPIKSWAWNYGSGSGDALFTQSVNPEIDFEQPGTYEVTLTVTDINGAVSKVTRPVEVKPLLVTDINDYQYGLRIGLQPSEVLYFSGTVVRSPIHSLKVPTNVKYLTFTLSPDAPGQVATLSVKGGTASMVQPDCTSVMSAGSAAICKLMWPAPGTYYAMVTTRTPLNGISIKYKVTWPYQDPDS</sequence>
<evidence type="ECO:0000256" key="6">
    <source>
        <dbReference type="ARBA" id="ARBA00022801"/>
    </source>
</evidence>
<dbReference type="SMART" id="SM00089">
    <property type="entry name" value="PKD"/>
    <property type="match status" value="1"/>
</dbReference>
<evidence type="ECO:0000313" key="12">
    <source>
        <dbReference type="Proteomes" id="UP000254875"/>
    </source>
</evidence>
<name>A0A370NCY0_9BURK</name>
<keyword evidence="6 9" id="KW-0378">Hydrolase</keyword>
<organism evidence="11 12">
    <name type="scientific">Paraburkholderia lacunae</name>
    <dbReference type="NCBI Taxonomy" id="2211104"/>
    <lineage>
        <taxon>Bacteria</taxon>
        <taxon>Pseudomonadati</taxon>
        <taxon>Pseudomonadota</taxon>
        <taxon>Betaproteobacteria</taxon>
        <taxon>Burkholderiales</taxon>
        <taxon>Burkholderiaceae</taxon>
        <taxon>Paraburkholderia</taxon>
    </lineage>
</organism>
<dbReference type="OrthoDB" id="9790784at2"/>
<dbReference type="Gene3D" id="3.40.50.200">
    <property type="entry name" value="Peptidase S8/S53 domain"/>
    <property type="match status" value="1"/>
</dbReference>
<dbReference type="InterPro" id="IPR000601">
    <property type="entry name" value="PKD_dom"/>
</dbReference>
<evidence type="ECO:0000256" key="5">
    <source>
        <dbReference type="ARBA" id="ARBA00022729"/>
    </source>
</evidence>
<comment type="caution">
    <text evidence="11">The sequence shown here is derived from an EMBL/GenBank/DDBJ whole genome shotgun (WGS) entry which is preliminary data.</text>
</comment>
<feature type="domain" description="PKD" evidence="10">
    <location>
        <begin position="531"/>
        <end position="592"/>
    </location>
</feature>
<dbReference type="PROSITE" id="PS00137">
    <property type="entry name" value="SUBTILASE_HIS"/>
    <property type="match status" value="1"/>
</dbReference>
<reference evidence="12" key="1">
    <citation type="submission" date="2018-05" db="EMBL/GenBank/DDBJ databases">
        <authorList>
            <person name="Feng T."/>
        </authorList>
    </citation>
    <scope>NUCLEOTIDE SEQUENCE [LARGE SCALE GENOMIC DNA]</scope>
    <source>
        <strain evidence="12">S27</strain>
    </source>
</reference>
<dbReference type="InterPro" id="IPR013783">
    <property type="entry name" value="Ig-like_fold"/>
</dbReference>
<dbReference type="CDD" id="cd00146">
    <property type="entry name" value="PKD"/>
    <property type="match status" value="1"/>
</dbReference>
<evidence type="ECO:0000259" key="10">
    <source>
        <dbReference type="PROSITE" id="PS50093"/>
    </source>
</evidence>
<keyword evidence="4 9" id="KW-0645">Protease</keyword>
<dbReference type="GO" id="GO:0004252">
    <property type="term" value="F:serine-type endopeptidase activity"/>
    <property type="evidence" value="ECO:0007669"/>
    <property type="project" value="UniProtKB-UniRule"/>
</dbReference>
<feature type="active site" description="Charge relay system" evidence="9">
    <location>
        <position position="227"/>
    </location>
</feature>
<dbReference type="GO" id="GO:0005576">
    <property type="term" value="C:extracellular region"/>
    <property type="evidence" value="ECO:0007669"/>
    <property type="project" value="UniProtKB-SubCell"/>
</dbReference>
<dbReference type="Pfam" id="PF18911">
    <property type="entry name" value="PKD_4"/>
    <property type="match status" value="1"/>
</dbReference>
<dbReference type="Gene3D" id="2.60.40.10">
    <property type="entry name" value="Immunoglobulins"/>
    <property type="match status" value="1"/>
</dbReference>
<dbReference type="GO" id="GO:0006508">
    <property type="term" value="P:proteolysis"/>
    <property type="evidence" value="ECO:0007669"/>
    <property type="project" value="UniProtKB-KW"/>
</dbReference>
<dbReference type="Pfam" id="PF00082">
    <property type="entry name" value="Peptidase_S8"/>
    <property type="match status" value="1"/>
</dbReference>
<keyword evidence="3" id="KW-0964">Secreted</keyword>